<organism evidence="2 3">
    <name type="scientific">Streptomyces roseirectus</name>
    <dbReference type="NCBI Taxonomy" id="2768066"/>
    <lineage>
        <taxon>Bacteria</taxon>
        <taxon>Bacillati</taxon>
        <taxon>Actinomycetota</taxon>
        <taxon>Actinomycetes</taxon>
        <taxon>Kitasatosporales</taxon>
        <taxon>Streptomycetaceae</taxon>
        <taxon>Streptomyces</taxon>
    </lineage>
</organism>
<evidence type="ECO:0000313" key="3">
    <source>
        <dbReference type="Proteomes" id="UP000516052"/>
    </source>
</evidence>
<sequence>MVGVGFMAFGVYLLADLRELADVLVWLGAAVVLHDGVVVPLVLAVGAVVGRGVVRGALVVAGAVTVVASPVLLRPGRTANPSVLPLDYGRNWVLAMVAVGVVAGVWSGVRWLRRGRRDGAQ</sequence>
<evidence type="ECO:0000313" key="2">
    <source>
        <dbReference type="EMBL" id="QNP75500.1"/>
    </source>
</evidence>
<name>A0A7H0IRT4_9ACTN</name>
<feature type="transmembrane region" description="Helical" evidence="1">
    <location>
        <begin position="52"/>
        <end position="72"/>
    </location>
</feature>
<feature type="transmembrane region" description="Helical" evidence="1">
    <location>
        <begin position="92"/>
        <end position="112"/>
    </location>
</feature>
<reference evidence="2 3" key="1">
    <citation type="submission" date="2020-08" db="EMBL/GenBank/DDBJ databases">
        <title>A novel species.</title>
        <authorList>
            <person name="Gao J."/>
        </authorList>
    </citation>
    <scope>NUCLEOTIDE SEQUENCE [LARGE SCALE GENOMIC DNA]</scope>
    <source>
        <strain evidence="2 3">CRXT-G-22</strain>
    </source>
</reference>
<keyword evidence="3" id="KW-1185">Reference proteome</keyword>
<dbReference type="KEGG" id="sroi:IAG44_00440"/>
<proteinExistence type="predicted"/>
<keyword evidence="1" id="KW-0472">Membrane</keyword>
<keyword evidence="1" id="KW-1133">Transmembrane helix</keyword>
<gene>
    <name evidence="2" type="ORF">IAG44_00440</name>
</gene>
<protein>
    <submittedName>
        <fullName evidence="2">Uncharacterized protein</fullName>
    </submittedName>
</protein>
<feature type="transmembrane region" description="Helical" evidence="1">
    <location>
        <begin position="23"/>
        <end position="45"/>
    </location>
</feature>
<evidence type="ECO:0000256" key="1">
    <source>
        <dbReference type="SAM" id="Phobius"/>
    </source>
</evidence>
<dbReference type="AlphaFoldDB" id="A0A7H0IRT4"/>
<dbReference type="EMBL" id="CP060828">
    <property type="protein sequence ID" value="QNP75500.1"/>
    <property type="molecule type" value="Genomic_DNA"/>
</dbReference>
<accession>A0A7H0IRT4</accession>
<keyword evidence="1" id="KW-0812">Transmembrane</keyword>
<dbReference type="Proteomes" id="UP000516052">
    <property type="component" value="Chromosome"/>
</dbReference>